<reference evidence="2" key="1">
    <citation type="journal article" date="2019" name="Int. J. Syst. Evol. Microbiol.">
        <title>The Global Catalogue of Microorganisms (GCM) 10K type strain sequencing project: providing services to taxonomists for standard genome sequencing and annotation.</title>
        <authorList>
            <consortium name="The Broad Institute Genomics Platform"/>
            <consortium name="The Broad Institute Genome Sequencing Center for Infectious Disease"/>
            <person name="Wu L."/>
            <person name="Ma J."/>
        </authorList>
    </citation>
    <scope>NUCLEOTIDE SEQUENCE [LARGE SCALE GENOMIC DNA]</scope>
    <source>
        <strain evidence="2">JCM 12607</strain>
    </source>
</reference>
<proteinExistence type="predicted"/>
<gene>
    <name evidence="1" type="ORF">ACFQ2K_07545</name>
</gene>
<accession>A0ABW2WT67</accession>
<evidence type="ECO:0008006" key="3">
    <source>
        <dbReference type="Google" id="ProtNLM"/>
    </source>
</evidence>
<organism evidence="1 2">
    <name type="scientific">Streptomyces sanglieri</name>
    <dbReference type="NCBI Taxonomy" id="193460"/>
    <lineage>
        <taxon>Bacteria</taxon>
        <taxon>Bacillati</taxon>
        <taxon>Actinomycetota</taxon>
        <taxon>Actinomycetes</taxon>
        <taxon>Kitasatosporales</taxon>
        <taxon>Streptomycetaceae</taxon>
        <taxon>Streptomyces</taxon>
    </lineage>
</organism>
<comment type="caution">
    <text evidence="1">The sequence shown here is derived from an EMBL/GenBank/DDBJ whole genome shotgun (WGS) entry which is preliminary data.</text>
</comment>
<keyword evidence="2" id="KW-1185">Reference proteome</keyword>
<dbReference type="Proteomes" id="UP001596915">
    <property type="component" value="Unassembled WGS sequence"/>
</dbReference>
<evidence type="ECO:0000313" key="2">
    <source>
        <dbReference type="Proteomes" id="UP001596915"/>
    </source>
</evidence>
<sequence length="161" mass="18107">MIYVAEGPSAAGKSHHVGSLQIPKVVCELDRHLRPDDAVSLEETSRFWVRRNEERWAEAVHDEGAQRIAVCDTDPLKLHYAWTLARAGLDAKADAFTCQLTLIRDSLKRKTLGIADLVACVVPSELVLRTHRAGDATRTRRNFEKHVLLAAPLKEWYEALN</sequence>
<dbReference type="EMBL" id="JBHTGL010000008">
    <property type="protein sequence ID" value="MFD0622703.1"/>
    <property type="molecule type" value="Genomic_DNA"/>
</dbReference>
<protein>
    <recommendedName>
        <fullName evidence="3">Kinase</fullName>
    </recommendedName>
</protein>
<name>A0ABW2WT67_9ACTN</name>
<evidence type="ECO:0000313" key="1">
    <source>
        <dbReference type="EMBL" id="MFD0622703.1"/>
    </source>
</evidence>